<evidence type="ECO:0000256" key="1">
    <source>
        <dbReference type="SAM" id="Phobius"/>
    </source>
</evidence>
<sequence length="361" mass="40832">MASLLPVRAVVIPHFTMQKMAVVSDVVVLCEEVEIGYNVTEYPTWTYREAFARCKSLRVFKGVLEEGKEFTVKYAPVSRRPLRKGMREKHADGVIAETPAEYFPPGRALLFLTATKEVGIYAVQGAKLIQQDEIFDLGGDHTWEREILPQQQPENSVLGECLKYGEAELVADYLKGMKLLEDSSIPPQFEVVYRKDPLANDPVKTQIVAVALSLIPLLMIGVGYRICRPRLPKARMLRRGLLVFVMVGAVVTGVQVYAVSAIWAQRPVRWANIHTGMTLGDLRCFITSYESYPDYLMKQNGERLMIHRVEGINIHGSWQLRVRYDANEVIGSAMITYRGNFSWLIPSTRLGRVSNERLPRG</sequence>
<feature type="transmembrane region" description="Helical" evidence="1">
    <location>
        <begin position="207"/>
        <end position="227"/>
    </location>
</feature>
<keyword evidence="3" id="KW-1185">Reference proteome</keyword>
<gene>
    <name evidence="2" type="ORF">FPL22_12600</name>
</gene>
<reference evidence="2 3" key="1">
    <citation type="submission" date="2019-07" db="EMBL/GenBank/DDBJ databases">
        <title>Description of 53C-WASEF.</title>
        <authorList>
            <person name="Pitt A."/>
            <person name="Hahn M.W."/>
        </authorList>
    </citation>
    <scope>NUCLEOTIDE SEQUENCE [LARGE SCALE GENOMIC DNA]</scope>
    <source>
        <strain evidence="2 3">53C-WASEF</strain>
    </source>
</reference>
<keyword evidence="1" id="KW-0812">Transmembrane</keyword>
<organism evidence="2 3">
    <name type="scientific">Rariglobus hedericola</name>
    <dbReference type="NCBI Taxonomy" id="2597822"/>
    <lineage>
        <taxon>Bacteria</taxon>
        <taxon>Pseudomonadati</taxon>
        <taxon>Verrucomicrobiota</taxon>
        <taxon>Opitutia</taxon>
        <taxon>Opitutales</taxon>
        <taxon>Opitutaceae</taxon>
        <taxon>Rariglobus</taxon>
    </lineage>
</organism>
<dbReference type="EMBL" id="VMBG01000002">
    <property type="protein sequence ID" value="TSJ76949.1"/>
    <property type="molecule type" value="Genomic_DNA"/>
</dbReference>
<evidence type="ECO:0000313" key="3">
    <source>
        <dbReference type="Proteomes" id="UP000315648"/>
    </source>
</evidence>
<evidence type="ECO:0000313" key="2">
    <source>
        <dbReference type="EMBL" id="TSJ76949.1"/>
    </source>
</evidence>
<dbReference type="AlphaFoldDB" id="A0A556QJZ3"/>
<name>A0A556QJZ3_9BACT</name>
<protein>
    <submittedName>
        <fullName evidence="2">Uncharacterized protein</fullName>
    </submittedName>
</protein>
<proteinExistence type="predicted"/>
<dbReference type="Proteomes" id="UP000315648">
    <property type="component" value="Unassembled WGS sequence"/>
</dbReference>
<keyword evidence="1" id="KW-1133">Transmembrane helix</keyword>
<accession>A0A556QJZ3</accession>
<comment type="caution">
    <text evidence="2">The sequence shown here is derived from an EMBL/GenBank/DDBJ whole genome shotgun (WGS) entry which is preliminary data.</text>
</comment>
<keyword evidence="1" id="KW-0472">Membrane</keyword>
<feature type="transmembrane region" description="Helical" evidence="1">
    <location>
        <begin position="239"/>
        <end position="264"/>
    </location>
</feature>
<dbReference type="RefSeq" id="WP_144230770.1">
    <property type="nucleotide sequence ID" value="NZ_CBCRVV010000006.1"/>
</dbReference>